<dbReference type="Pfam" id="PF00582">
    <property type="entry name" value="Usp"/>
    <property type="match status" value="1"/>
</dbReference>
<accession>A0ABW9QQF8</accession>
<name>A0ABW9QQF8_9ACTN</name>
<keyword evidence="3" id="KW-1185">Reference proteome</keyword>
<reference evidence="2 3" key="1">
    <citation type="submission" date="2019-11" db="EMBL/GenBank/DDBJ databases">
        <title>Acidiferrimicrobium australis gen. nov., sp. nov., an acidophilic and obligately heterotrophic, member of the Actinobacteria that catalyses dissimilatory oxido- reduction of iron isolated from metal-rich acidic water in Chile.</title>
        <authorList>
            <person name="Gonzalez D."/>
            <person name="Huber K."/>
            <person name="Hedrich S."/>
            <person name="Rojas-Villalobos C."/>
            <person name="Quatrini R."/>
            <person name="Dinamarca M.A."/>
            <person name="Schwarz A."/>
            <person name="Canales C."/>
            <person name="Nancucheo I."/>
        </authorList>
    </citation>
    <scope>NUCLEOTIDE SEQUENCE [LARGE SCALE GENOMIC DNA]</scope>
    <source>
        <strain evidence="2 3">USS-CCA1</strain>
    </source>
</reference>
<dbReference type="EMBL" id="WJHE01000119">
    <property type="protein sequence ID" value="MST31701.1"/>
    <property type="molecule type" value="Genomic_DNA"/>
</dbReference>
<dbReference type="Gene3D" id="3.40.50.620">
    <property type="entry name" value="HUPs"/>
    <property type="match status" value="1"/>
</dbReference>
<evidence type="ECO:0000313" key="2">
    <source>
        <dbReference type="EMBL" id="MST31701.1"/>
    </source>
</evidence>
<evidence type="ECO:0000259" key="1">
    <source>
        <dbReference type="Pfam" id="PF00582"/>
    </source>
</evidence>
<sequence length="176" mass="18787">MAAGGWEAVVMWPRHRLEDPVAVDGIDAADGAPFRRVLVPVESLSQSASALSLAARIGAATAGKLRLVHVRSWDPPMPRGGGRFYPESSEEATAILEAAMTFAWSRGVEASGVVVEAQSSSMGMAILAESAGWGADVIVLPSRPRRWLGLGLWEKAARQIERRAVCPVLLVYPGRT</sequence>
<dbReference type="SUPFAM" id="SSF52402">
    <property type="entry name" value="Adenine nucleotide alpha hydrolases-like"/>
    <property type="match status" value="1"/>
</dbReference>
<gene>
    <name evidence="2" type="ORF">GHK86_03025</name>
</gene>
<feature type="domain" description="UspA" evidence="1">
    <location>
        <begin position="34"/>
        <end position="171"/>
    </location>
</feature>
<dbReference type="Proteomes" id="UP000437736">
    <property type="component" value="Unassembled WGS sequence"/>
</dbReference>
<organism evidence="2 3">
    <name type="scientific">Acidiferrimicrobium australe</name>
    <dbReference type="NCBI Taxonomy" id="2664430"/>
    <lineage>
        <taxon>Bacteria</taxon>
        <taxon>Bacillati</taxon>
        <taxon>Actinomycetota</taxon>
        <taxon>Acidimicrobiia</taxon>
        <taxon>Acidimicrobiales</taxon>
        <taxon>Acidimicrobiaceae</taxon>
        <taxon>Acidiferrimicrobium</taxon>
    </lineage>
</organism>
<proteinExistence type="predicted"/>
<protein>
    <recommendedName>
        <fullName evidence="1">UspA domain-containing protein</fullName>
    </recommendedName>
</protein>
<dbReference type="InterPro" id="IPR014729">
    <property type="entry name" value="Rossmann-like_a/b/a_fold"/>
</dbReference>
<evidence type="ECO:0000313" key="3">
    <source>
        <dbReference type="Proteomes" id="UP000437736"/>
    </source>
</evidence>
<dbReference type="InterPro" id="IPR006016">
    <property type="entry name" value="UspA"/>
</dbReference>
<comment type="caution">
    <text evidence="2">The sequence shown here is derived from an EMBL/GenBank/DDBJ whole genome shotgun (WGS) entry which is preliminary data.</text>
</comment>